<dbReference type="InterPro" id="IPR014722">
    <property type="entry name" value="Rib_uL2_dom2"/>
</dbReference>
<dbReference type="Pfam" id="PF00467">
    <property type="entry name" value="KOW"/>
    <property type="match status" value="1"/>
</dbReference>
<dbReference type="AlphaFoldDB" id="A0AAP0L1A4"/>
<keyword evidence="3" id="KW-0687">Ribonucleoprotein</keyword>
<comment type="caution">
    <text evidence="5">The sequence shown here is derived from an EMBL/GenBank/DDBJ whole genome shotgun (WGS) entry which is preliminary data.</text>
</comment>
<dbReference type="CDD" id="cd06089">
    <property type="entry name" value="KOW_RPL26"/>
    <property type="match status" value="1"/>
</dbReference>
<dbReference type="InterPro" id="IPR008991">
    <property type="entry name" value="Translation_prot_SH3-like_sf"/>
</dbReference>
<dbReference type="PANTHER" id="PTHR12903">
    <property type="entry name" value="MITOCHONDRIAL RIBOSOMAL PROTEIN L24"/>
    <property type="match status" value="1"/>
</dbReference>
<dbReference type="GO" id="GO:0005840">
    <property type="term" value="C:ribosome"/>
    <property type="evidence" value="ECO:0007669"/>
    <property type="project" value="UniProtKB-KW"/>
</dbReference>
<accession>A0AAP0L1A4</accession>
<name>A0AAP0L1A4_9MAGN</name>
<organism evidence="5 6">
    <name type="scientific">Stephania yunnanensis</name>
    <dbReference type="NCBI Taxonomy" id="152371"/>
    <lineage>
        <taxon>Eukaryota</taxon>
        <taxon>Viridiplantae</taxon>
        <taxon>Streptophyta</taxon>
        <taxon>Embryophyta</taxon>
        <taxon>Tracheophyta</taxon>
        <taxon>Spermatophyta</taxon>
        <taxon>Magnoliopsida</taxon>
        <taxon>Ranunculales</taxon>
        <taxon>Menispermaceae</taxon>
        <taxon>Menispermoideae</taxon>
        <taxon>Cissampelideae</taxon>
        <taxon>Stephania</taxon>
    </lineage>
</organism>
<evidence type="ECO:0000313" key="6">
    <source>
        <dbReference type="Proteomes" id="UP001420932"/>
    </source>
</evidence>
<evidence type="ECO:0000256" key="3">
    <source>
        <dbReference type="ARBA" id="ARBA00023274"/>
    </source>
</evidence>
<keyword evidence="6" id="KW-1185">Reference proteome</keyword>
<dbReference type="SMART" id="SM00739">
    <property type="entry name" value="KOW"/>
    <property type="match status" value="1"/>
</dbReference>
<reference evidence="5 6" key="1">
    <citation type="submission" date="2024-01" db="EMBL/GenBank/DDBJ databases">
        <title>Genome assemblies of Stephania.</title>
        <authorList>
            <person name="Yang L."/>
        </authorList>
    </citation>
    <scope>NUCLEOTIDE SEQUENCE [LARGE SCALE GENOMIC DNA]</scope>
    <source>
        <strain evidence="5">YNDBR</strain>
        <tissue evidence="5">Leaf</tissue>
    </source>
</reference>
<dbReference type="GO" id="GO:0006412">
    <property type="term" value="P:translation"/>
    <property type="evidence" value="ECO:0007669"/>
    <property type="project" value="InterPro"/>
</dbReference>
<comment type="similarity">
    <text evidence="1">Belongs to the universal ribosomal protein uL24 family.</text>
</comment>
<evidence type="ECO:0000259" key="4">
    <source>
        <dbReference type="SMART" id="SM00739"/>
    </source>
</evidence>
<protein>
    <recommendedName>
        <fullName evidence="4">KOW domain-containing protein</fullName>
    </recommendedName>
</protein>
<dbReference type="InterPro" id="IPR003256">
    <property type="entry name" value="Ribosomal_uL24"/>
</dbReference>
<evidence type="ECO:0000256" key="1">
    <source>
        <dbReference type="ARBA" id="ARBA00010618"/>
    </source>
</evidence>
<gene>
    <name evidence="5" type="ORF">Syun_007561</name>
</gene>
<dbReference type="EMBL" id="JBBNAF010000003">
    <property type="protein sequence ID" value="KAK9161220.1"/>
    <property type="molecule type" value="Genomic_DNA"/>
</dbReference>
<dbReference type="Gene3D" id="2.30.30.30">
    <property type="match status" value="1"/>
</dbReference>
<dbReference type="SUPFAM" id="SSF50104">
    <property type="entry name" value="Translation proteins SH3-like domain"/>
    <property type="match status" value="1"/>
</dbReference>
<feature type="domain" description="KOW" evidence="4">
    <location>
        <begin position="14"/>
        <end position="41"/>
    </location>
</feature>
<evidence type="ECO:0000313" key="5">
    <source>
        <dbReference type="EMBL" id="KAK9161220.1"/>
    </source>
</evidence>
<sequence length="152" mass="16994">MGWKATQKLIHHWKILRGDNVMVTRGKDRGEIGMIKRVIRSQNRVIVEGKNLETIDLSDSFLLEKRRVVQTPLLITSSPEVQEVTAFEIPKGDNEADVEGFDGAKENGDAQRWGPKANECDEIMRSGVCTSRPSTGGKNLLSLLLPNRLRAL</sequence>
<proteinExistence type="inferred from homology"/>
<keyword evidence="2" id="KW-0689">Ribosomal protein</keyword>
<dbReference type="GO" id="GO:0003735">
    <property type="term" value="F:structural constituent of ribosome"/>
    <property type="evidence" value="ECO:0007669"/>
    <property type="project" value="InterPro"/>
</dbReference>
<evidence type="ECO:0000256" key="2">
    <source>
        <dbReference type="ARBA" id="ARBA00022980"/>
    </source>
</evidence>
<dbReference type="GO" id="GO:1990904">
    <property type="term" value="C:ribonucleoprotein complex"/>
    <property type="evidence" value="ECO:0007669"/>
    <property type="project" value="UniProtKB-KW"/>
</dbReference>
<dbReference type="InterPro" id="IPR041988">
    <property type="entry name" value="Ribosomal_uL24_KOW"/>
</dbReference>
<dbReference type="Proteomes" id="UP001420932">
    <property type="component" value="Unassembled WGS sequence"/>
</dbReference>
<dbReference type="InterPro" id="IPR005824">
    <property type="entry name" value="KOW"/>
</dbReference>
<dbReference type="GO" id="GO:0003723">
    <property type="term" value="F:RNA binding"/>
    <property type="evidence" value="ECO:0007669"/>
    <property type="project" value="InterPro"/>
</dbReference>